<proteinExistence type="predicted"/>
<evidence type="ECO:0000313" key="2">
    <source>
        <dbReference type="Proteomes" id="UP000623461"/>
    </source>
</evidence>
<evidence type="ECO:0000313" key="1">
    <source>
        <dbReference type="EMBL" id="GGN07091.1"/>
    </source>
</evidence>
<gene>
    <name evidence="1" type="ORF">GCM10009721_38490</name>
</gene>
<name>A0ABQ2IE00_9MICO</name>
<comment type="caution">
    <text evidence="1">The sequence shown here is derived from an EMBL/GenBank/DDBJ whole genome shotgun (WGS) entry which is preliminary data.</text>
</comment>
<organism evidence="1 2">
    <name type="scientific">Terrabacter tumescens</name>
    <dbReference type="NCBI Taxonomy" id="60443"/>
    <lineage>
        <taxon>Bacteria</taxon>
        <taxon>Bacillati</taxon>
        <taxon>Actinomycetota</taxon>
        <taxon>Actinomycetes</taxon>
        <taxon>Micrococcales</taxon>
        <taxon>Intrasporangiaceae</taxon>
        <taxon>Terrabacter</taxon>
    </lineage>
</organism>
<accession>A0ABQ2IE00</accession>
<dbReference type="EMBL" id="BMNZ01000008">
    <property type="protein sequence ID" value="GGN07091.1"/>
    <property type="molecule type" value="Genomic_DNA"/>
</dbReference>
<reference evidence="2" key="1">
    <citation type="journal article" date="2019" name="Int. J. Syst. Evol. Microbiol.">
        <title>The Global Catalogue of Microorganisms (GCM) 10K type strain sequencing project: providing services to taxonomists for standard genome sequencing and annotation.</title>
        <authorList>
            <consortium name="The Broad Institute Genomics Platform"/>
            <consortium name="The Broad Institute Genome Sequencing Center for Infectious Disease"/>
            <person name="Wu L."/>
            <person name="Ma J."/>
        </authorList>
    </citation>
    <scope>NUCLEOTIDE SEQUENCE [LARGE SCALE GENOMIC DNA]</scope>
    <source>
        <strain evidence="2">JCM 1365</strain>
    </source>
</reference>
<keyword evidence="2" id="KW-1185">Reference proteome</keyword>
<dbReference type="Proteomes" id="UP000623461">
    <property type="component" value="Unassembled WGS sequence"/>
</dbReference>
<protein>
    <submittedName>
        <fullName evidence="1">Uncharacterized protein</fullName>
    </submittedName>
</protein>
<sequence length="82" mass="9052">MVASTAGVLGVIGFMMGKTTTDRESLQPEPISSDRWLAMGRSTSNLCFCWEFADRMAKRWRISGKHSLRDGVRASRVACGRG</sequence>